<organism evidence="3">
    <name type="scientific">Naegleria gruberi</name>
    <name type="common">Amoeba</name>
    <dbReference type="NCBI Taxonomy" id="5762"/>
    <lineage>
        <taxon>Eukaryota</taxon>
        <taxon>Discoba</taxon>
        <taxon>Heterolobosea</taxon>
        <taxon>Tetramitia</taxon>
        <taxon>Eutetramitia</taxon>
        <taxon>Vahlkampfiidae</taxon>
        <taxon>Naegleria</taxon>
    </lineage>
</organism>
<dbReference type="GeneID" id="8850683"/>
<dbReference type="OrthoDB" id="10256005at2759"/>
<gene>
    <name evidence="2" type="ORF">NAEGRDRAFT_70778</name>
</gene>
<dbReference type="VEuPathDB" id="AmoebaDB:NAEGRDRAFT_70778"/>
<protein>
    <submittedName>
        <fullName evidence="2">Predicted protein</fullName>
    </submittedName>
</protein>
<dbReference type="PANTHER" id="PTHR22870">
    <property type="entry name" value="REGULATOR OF CHROMOSOME CONDENSATION"/>
    <property type="match status" value="1"/>
</dbReference>
<dbReference type="PANTHER" id="PTHR22870:SF388">
    <property type="entry name" value="CLARET, ISOFORM A"/>
    <property type="match status" value="1"/>
</dbReference>
<dbReference type="Proteomes" id="UP000006671">
    <property type="component" value="Unassembled WGS sequence"/>
</dbReference>
<dbReference type="Gene3D" id="2.130.10.30">
    <property type="entry name" value="Regulator of chromosome condensation 1/beta-lactamase-inhibitor protein II"/>
    <property type="match status" value="1"/>
</dbReference>
<dbReference type="RefSeq" id="XP_002674136.1">
    <property type="nucleotide sequence ID" value="XM_002674090.1"/>
</dbReference>
<dbReference type="EMBL" id="GG738886">
    <property type="protein sequence ID" value="EFC41392.1"/>
    <property type="molecule type" value="Genomic_DNA"/>
</dbReference>
<accession>D2VP97</accession>
<dbReference type="InterPro" id="IPR051210">
    <property type="entry name" value="Ub_ligase/GEF_domain"/>
</dbReference>
<sequence>MKRNKTSDHRIVLLTKQNTPFRVQSEDDRILQSTKTGDYHNMLDLASVFVGSEQILYVSSINQGFFVVHSDMTITELNCLGDALKIIRHTEFKSKRLEIKFIDGGEGNVWIVTKCNRLFNYGSDKIFKQKGKLLNDSNVGQFTEASCEFLWDEDDFFEETPIKREITHFSCGRYHTCLAVNRRWAYGCGYSSFFQTGTKSATDTEQFAQSYFHVDGKCQKEMKHTIKELYCGRYFTLILSDNSEVWVTGSNENNQIFASKSYEYYHKLDVFQNVLRAYACKLGYHSMVITGGQQIEKPGPFAVVANGWNDNGQLGTKHKNESEMFSYVDLPQPLTQHSPDVVNLEIYPIFTRTFFRYKSHIYETEKNKGQLELELPFKFSFLDDVKIAGGSEFSLIVATEKHSKMIQYFFRQLENSYRNRHVSDIEIVVTNTAY</sequence>
<proteinExistence type="predicted"/>
<dbReference type="InterPro" id="IPR009091">
    <property type="entry name" value="RCC1/BLIP-II"/>
</dbReference>
<dbReference type="SUPFAM" id="SSF50985">
    <property type="entry name" value="RCC1/BLIP-II"/>
    <property type="match status" value="1"/>
</dbReference>
<evidence type="ECO:0000256" key="1">
    <source>
        <dbReference type="ARBA" id="ARBA00022737"/>
    </source>
</evidence>
<dbReference type="OMA" id="RYHTCLA"/>
<dbReference type="Pfam" id="PF13540">
    <property type="entry name" value="RCC1_2"/>
    <property type="match status" value="1"/>
</dbReference>
<evidence type="ECO:0000313" key="3">
    <source>
        <dbReference type="Proteomes" id="UP000006671"/>
    </source>
</evidence>
<evidence type="ECO:0000313" key="2">
    <source>
        <dbReference type="EMBL" id="EFC41392.1"/>
    </source>
</evidence>
<dbReference type="AlphaFoldDB" id="D2VP97"/>
<dbReference type="KEGG" id="ngr:NAEGRDRAFT_70778"/>
<name>D2VP97_NAEGR</name>
<reference evidence="2 3" key="1">
    <citation type="journal article" date="2010" name="Cell">
        <title>The genome of Naegleria gruberi illuminates early eukaryotic versatility.</title>
        <authorList>
            <person name="Fritz-Laylin L.K."/>
            <person name="Prochnik S.E."/>
            <person name="Ginger M.L."/>
            <person name="Dacks J.B."/>
            <person name="Carpenter M.L."/>
            <person name="Field M.C."/>
            <person name="Kuo A."/>
            <person name="Paredez A."/>
            <person name="Chapman J."/>
            <person name="Pham J."/>
            <person name="Shu S."/>
            <person name="Neupane R."/>
            <person name="Cipriano M."/>
            <person name="Mancuso J."/>
            <person name="Tu H."/>
            <person name="Salamov A."/>
            <person name="Lindquist E."/>
            <person name="Shapiro H."/>
            <person name="Lucas S."/>
            <person name="Grigoriev I.V."/>
            <person name="Cande W.Z."/>
            <person name="Fulton C."/>
            <person name="Rokhsar D.S."/>
            <person name="Dawson S.C."/>
        </authorList>
    </citation>
    <scope>NUCLEOTIDE SEQUENCE [LARGE SCALE GENOMIC DNA]</scope>
    <source>
        <strain evidence="2 3">NEG-M</strain>
    </source>
</reference>
<keyword evidence="3" id="KW-1185">Reference proteome</keyword>
<dbReference type="InParanoid" id="D2VP97"/>
<keyword evidence="1" id="KW-0677">Repeat</keyword>